<protein>
    <submittedName>
        <fullName evidence="2">Uncharacterized protein</fullName>
    </submittedName>
</protein>
<organism evidence="2 3">
    <name type="scientific">Neolentinus lepideus HHB14362 ss-1</name>
    <dbReference type="NCBI Taxonomy" id="1314782"/>
    <lineage>
        <taxon>Eukaryota</taxon>
        <taxon>Fungi</taxon>
        <taxon>Dikarya</taxon>
        <taxon>Basidiomycota</taxon>
        <taxon>Agaricomycotina</taxon>
        <taxon>Agaricomycetes</taxon>
        <taxon>Gloeophyllales</taxon>
        <taxon>Gloeophyllaceae</taxon>
        <taxon>Neolentinus</taxon>
    </lineage>
</organism>
<gene>
    <name evidence="2" type="ORF">NEOLEDRAFT_1140809</name>
</gene>
<name>A0A165P0H8_9AGAM</name>
<dbReference type="InParanoid" id="A0A165P0H8"/>
<feature type="region of interest" description="Disordered" evidence="1">
    <location>
        <begin position="1"/>
        <end position="22"/>
    </location>
</feature>
<feature type="compositionally biased region" description="Polar residues" evidence="1">
    <location>
        <begin position="62"/>
        <end position="72"/>
    </location>
</feature>
<evidence type="ECO:0000313" key="2">
    <source>
        <dbReference type="EMBL" id="KZT20358.1"/>
    </source>
</evidence>
<feature type="region of interest" description="Disordered" evidence="1">
    <location>
        <begin position="41"/>
        <end position="76"/>
    </location>
</feature>
<feature type="compositionally biased region" description="Low complexity" evidence="1">
    <location>
        <begin position="47"/>
        <end position="61"/>
    </location>
</feature>
<evidence type="ECO:0000313" key="3">
    <source>
        <dbReference type="Proteomes" id="UP000076761"/>
    </source>
</evidence>
<proteinExistence type="predicted"/>
<dbReference type="OrthoDB" id="2669285at2759"/>
<feature type="compositionally biased region" description="Polar residues" evidence="1">
    <location>
        <begin position="1"/>
        <end position="10"/>
    </location>
</feature>
<dbReference type="Proteomes" id="UP000076761">
    <property type="component" value="Unassembled WGS sequence"/>
</dbReference>
<accession>A0A165P0H8</accession>
<dbReference type="EMBL" id="KV425621">
    <property type="protein sequence ID" value="KZT20358.1"/>
    <property type="molecule type" value="Genomic_DNA"/>
</dbReference>
<dbReference type="AlphaFoldDB" id="A0A165P0H8"/>
<sequence length="131" mass="14103">MSSPGALTSAPSPPPGLSGDIFFLTTPETAMRVRLKRSMPGYLQMGTESNTPSTTVSPSSTIASLPLSTTDPGTPRSFSEALANRSQYRPTGQYATENGSRMRIVIRTDPTSATCFDPADKELYDLWAPKR</sequence>
<evidence type="ECO:0000256" key="1">
    <source>
        <dbReference type="SAM" id="MobiDB-lite"/>
    </source>
</evidence>
<keyword evidence="3" id="KW-1185">Reference proteome</keyword>
<reference evidence="2 3" key="1">
    <citation type="journal article" date="2016" name="Mol. Biol. Evol.">
        <title>Comparative Genomics of Early-Diverging Mushroom-Forming Fungi Provides Insights into the Origins of Lignocellulose Decay Capabilities.</title>
        <authorList>
            <person name="Nagy L.G."/>
            <person name="Riley R."/>
            <person name="Tritt A."/>
            <person name="Adam C."/>
            <person name="Daum C."/>
            <person name="Floudas D."/>
            <person name="Sun H."/>
            <person name="Yadav J.S."/>
            <person name="Pangilinan J."/>
            <person name="Larsson K.H."/>
            <person name="Matsuura K."/>
            <person name="Barry K."/>
            <person name="Labutti K."/>
            <person name="Kuo R."/>
            <person name="Ohm R.A."/>
            <person name="Bhattacharya S.S."/>
            <person name="Shirouzu T."/>
            <person name="Yoshinaga Y."/>
            <person name="Martin F.M."/>
            <person name="Grigoriev I.V."/>
            <person name="Hibbett D.S."/>
        </authorList>
    </citation>
    <scope>NUCLEOTIDE SEQUENCE [LARGE SCALE GENOMIC DNA]</scope>
    <source>
        <strain evidence="2 3">HHB14362 ss-1</strain>
    </source>
</reference>